<dbReference type="SUPFAM" id="SSF50494">
    <property type="entry name" value="Trypsin-like serine proteases"/>
    <property type="match status" value="1"/>
</dbReference>
<dbReference type="EMBL" id="JAHXZJ010001492">
    <property type="protein sequence ID" value="KAH0552083.1"/>
    <property type="molecule type" value="Genomic_DNA"/>
</dbReference>
<keyword evidence="4" id="KW-1185">Reference proteome</keyword>
<accession>A0AAV7IEX3</accession>
<evidence type="ECO:0000259" key="2">
    <source>
        <dbReference type="Pfam" id="PF00089"/>
    </source>
</evidence>
<dbReference type="Gene3D" id="2.40.10.10">
    <property type="entry name" value="Trypsin-like serine proteases"/>
    <property type="match status" value="1"/>
</dbReference>
<reference evidence="3 4" key="1">
    <citation type="journal article" date="2021" name="J. Hered.">
        <title>A chromosome-level genome assembly of the parasitoid wasp, Cotesia glomerata (Hymenoptera: Braconidae).</title>
        <authorList>
            <person name="Pinto B.J."/>
            <person name="Weis J.J."/>
            <person name="Gamble T."/>
            <person name="Ode P.J."/>
            <person name="Paul R."/>
            <person name="Zaspel J.M."/>
        </authorList>
    </citation>
    <scope>NUCLEOTIDE SEQUENCE [LARGE SCALE GENOMIC DNA]</scope>
    <source>
        <strain evidence="3">CgM1</strain>
    </source>
</reference>
<dbReference type="Pfam" id="PF00089">
    <property type="entry name" value="Trypsin"/>
    <property type="match status" value="1"/>
</dbReference>
<feature type="signal peptide" evidence="1">
    <location>
        <begin position="1"/>
        <end position="19"/>
    </location>
</feature>
<comment type="caution">
    <text evidence="3">The sequence shown here is derived from an EMBL/GenBank/DDBJ whole genome shotgun (WGS) entry which is preliminary data.</text>
</comment>
<dbReference type="Proteomes" id="UP000826195">
    <property type="component" value="Unassembled WGS sequence"/>
</dbReference>
<evidence type="ECO:0000313" key="3">
    <source>
        <dbReference type="EMBL" id="KAH0552083.1"/>
    </source>
</evidence>
<protein>
    <recommendedName>
        <fullName evidence="2">Peptidase S1 domain-containing protein</fullName>
    </recommendedName>
</protein>
<gene>
    <name evidence="3" type="ORF">KQX54_005331</name>
</gene>
<evidence type="ECO:0000256" key="1">
    <source>
        <dbReference type="SAM" id="SignalP"/>
    </source>
</evidence>
<feature type="chain" id="PRO_5043809657" description="Peptidase S1 domain-containing protein" evidence="1">
    <location>
        <begin position="20"/>
        <end position="142"/>
    </location>
</feature>
<name>A0AAV7IEX3_COTGL</name>
<keyword evidence="1" id="KW-0732">Signal</keyword>
<sequence length="142" mass="15966">MIFKLVIALMVFSLPNISSTRVNSTKDSISIDEDPYSRLKEAPWLVSIRINGVHYCTGAIVSNSWVVTSSQCIFNIRDMIPMVTIQTCDLNLYIVTETSLHSPYSINIRPELEIAMIKILGIFQSDGSCPVQRIQIDNSHTM</sequence>
<dbReference type="GO" id="GO:0004252">
    <property type="term" value="F:serine-type endopeptidase activity"/>
    <property type="evidence" value="ECO:0007669"/>
    <property type="project" value="InterPro"/>
</dbReference>
<evidence type="ECO:0000313" key="4">
    <source>
        <dbReference type="Proteomes" id="UP000826195"/>
    </source>
</evidence>
<dbReference type="AlphaFoldDB" id="A0AAV7IEX3"/>
<proteinExistence type="predicted"/>
<organism evidence="3 4">
    <name type="scientific">Cotesia glomerata</name>
    <name type="common">Lepidopteran parasitic wasp</name>
    <name type="synonym">Apanteles glomeratus</name>
    <dbReference type="NCBI Taxonomy" id="32391"/>
    <lineage>
        <taxon>Eukaryota</taxon>
        <taxon>Metazoa</taxon>
        <taxon>Ecdysozoa</taxon>
        <taxon>Arthropoda</taxon>
        <taxon>Hexapoda</taxon>
        <taxon>Insecta</taxon>
        <taxon>Pterygota</taxon>
        <taxon>Neoptera</taxon>
        <taxon>Endopterygota</taxon>
        <taxon>Hymenoptera</taxon>
        <taxon>Apocrita</taxon>
        <taxon>Ichneumonoidea</taxon>
        <taxon>Braconidae</taxon>
        <taxon>Microgastrinae</taxon>
        <taxon>Cotesia</taxon>
    </lineage>
</organism>
<dbReference type="InterPro" id="IPR043504">
    <property type="entry name" value="Peptidase_S1_PA_chymotrypsin"/>
</dbReference>
<feature type="domain" description="Peptidase S1" evidence="2">
    <location>
        <begin position="40"/>
        <end position="83"/>
    </location>
</feature>
<dbReference type="InterPro" id="IPR009003">
    <property type="entry name" value="Peptidase_S1_PA"/>
</dbReference>
<dbReference type="GO" id="GO:0006508">
    <property type="term" value="P:proteolysis"/>
    <property type="evidence" value="ECO:0007669"/>
    <property type="project" value="InterPro"/>
</dbReference>
<dbReference type="InterPro" id="IPR001254">
    <property type="entry name" value="Trypsin_dom"/>
</dbReference>